<dbReference type="InterPro" id="IPR014780">
    <property type="entry name" value="tRNA_psdUridine_synth_TruB"/>
</dbReference>
<comment type="similarity">
    <text evidence="2 5">Belongs to the pseudouridine synthase TruB family. Type 1 subfamily.</text>
</comment>
<sequence>MTTADPGRPPRRPTAPDGLLVVDKPAGWTSHDVVGRCRRLAGTRKVGHAGTLDPMATGVLVVGVGRATKLLTYVVGADKAYDATVRLGVRTTTDDAEGEVLAAAGVGDGVAGDDLAREVAALTGDIAQVPTTVSAIKVDGKRAYARARAGEDVQLAARPVTVSRFDVLGSRAAVTDAGVAVLDVDVHVVVSSGTYVRALARDLGAALGVGGHLTALRRTRVGGYDLAQARTLTELEAQADADGVLATLPLADAARATFPVRDLTADEARALGFGQWVPASGERGTVAAIGPDGVLVALLEDTRRRGEALAKPVLVLAPAA</sequence>
<evidence type="ECO:0000256" key="1">
    <source>
        <dbReference type="ARBA" id="ARBA00000385"/>
    </source>
</evidence>
<feature type="domain" description="tRNA pseudouridylate synthase B C-terminal" evidence="8">
    <location>
        <begin position="197"/>
        <end position="237"/>
    </location>
</feature>
<dbReference type="InterPro" id="IPR015225">
    <property type="entry name" value="tRNA_psdUridine_synth_fam2_C"/>
</dbReference>
<dbReference type="SUPFAM" id="SSF88697">
    <property type="entry name" value="PUA domain-like"/>
    <property type="match status" value="1"/>
</dbReference>
<dbReference type="InterPro" id="IPR036974">
    <property type="entry name" value="PUA_sf"/>
</dbReference>
<evidence type="ECO:0000259" key="7">
    <source>
        <dbReference type="Pfam" id="PF09142"/>
    </source>
</evidence>
<dbReference type="SUPFAM" id="SSF55120">
    <property type="entry name" value="Pseudouridine synthase"/>
    <property type="match status" value="1"/>
</dbReference>
<evidence type="ECO:0000256" key="5">
    <source>
        <dbReference type="HAMAP-Rule" id="MF_01080"/>
    </source>
</evidence>
<accession>A0ABQ2B4J4</accession>
<dbReference type="InterPro" id="IPR015947">
    <property type="entry name" value="PUA-like_sf"/>
</dbReference>
<comment type="catalytic activity">
    <reaction evidence="1 5">
        <text>uridine(55) in tRNA = pseudouridine(55) in tRNA</text>
        <dbReference type="Rhea" id="RHEA:42532"/>
        <dbReference type="Rhea" id="RHEA-COMP:10101"/>
        <dbReference type="Rhea" id="RHEA-COMP:10102"/>
        <dbReference type="ChEBI" id="CHEBI:65314"/>
        <dbReference type="ChEBI" id="CHEBI:65315"/>
        <dbReference type="EC" id="5.4.99.25"/>
    </reaction>
</comment>
<dbReference type="RefSeq" id="WP_188523335.1">
    <property type="nucleotide sequence ID" value="NZ_BMDG01000005.1"/>
</dbReference>
<name>A0ABQ2B4J4_9MICO</name>
<protein>
    <recommendedName>
        <fullName evidence="5">tRNA pseudouridine synthase B</fullName>
        <ecNumber evidence="5">5.4.99.25</ecNumber>
    </recommendedName>
    <alternativeName>
        <fullName evidence="5">tRNA pseudouridine(55) synthase</fullName>
        <shortName evidence="5">Psi55 synthase</shortName>
    </alternativeName>
    <alternativeName>
        <fullName evidence="5">tRNA pseudouridylate synthase</fullName>
    </alternativeName>
    <alternativeName>
        <fullName evidence="5">tRNA-uridine isomerase</fullName>
    </alternativeName>
</protein>
<gene>
    <name evidence="5 9" type="primary">truB</name>
    <name evidence="9" type="ORF">GCM10007368_17870</name>
</gene>
<keyword evidence="4 5" id="KW-0413">Isomerase</keyword>
<dbReference type="EC" id="5.4.99.25" evidence="5"/>
<dbReference type="Gene3D" id="2.30.130.10">
    <property type="entry name" value="PUA domain"/>
    <property type="match status" value="1"/>
</dbReference>
<dbReference type="NCBIfam" id="TIGR00431">
    <property type="entry name" value="TruB"/>
    <property type="match status" value="1"/>
</dbReference>
<dbReference type="PANTHER" id="PTHR13767">
    <property type="entry name" value="TRNA-PSEUDOURIDINE SYNTHASE"/>
    <property type="match status" value="1"/>
</dbReference>
<organism evidence="9 10">
    <name type="scientific">Isoptericola cucumis</name>
    <dbReference type="NCBI Taxonomy" id="1776856"/>
    <lineage>
        <taxon>Bacteria</taxon>
        <taxon>Bacillati</taxon>
        <taxon>Actinomycetota</taxon>
        <taxon>Actinomycetes</taxon>
        <taxon>Micrococcales</taxon>
        <taxon>Promicromonosporaceae</taxon>
        <taxon>Isoptericola</taxon>
    </lineage>
</organism>
<feature type="domain" description="tRNA pseudouridine synthase II TruB subfamily 2 C-terminal" evidence="7">
    <location>
        <begin position="258"/>
        <end position="316"/>
    </location>
</feature>
<evidence type="ECO:0000256" key="2">
    <source>
        <dbReference type="ARBA" id="ARBA00005642"/>
    </source>
</evidence>
<evidence type="ECO:0000256" key="3">
    <source>
        <dbReference type="ARBA" id="ARBA00022694"/>
    </source>
</evidence>
<reference evidence="10" key="1">
    <citation type="journal article" date="2019" name="Int. J. Syst. Evol. Microbiol.">
        <title>The Global Catalogue of Microorganisms (GCM) 10K type strain sequencing project: providing services to taxonomists for standard genome sequencing and annotation.</title>
        <authorList>
            <consortium name="The Broad Institute Genomics Platform"/>
            <consortium name="The Broad Institute Genome Sequencing Center for Infectious Disease"/>
            <person name="Wu L."/>
            <person name="Ma J."/>
        </authorList>
    </citation>
    <scope>NUCLEOTIDE SEQUENCE [LARGE SCALE GENOMIC DNA]</scope>
    <source>
        <strain evidence="10">CCM 8653</strain>
    </source>
</reference>
<dbReference type="InterPro" id="IPR032819">
    <property type="entry name" value="TruB_C"/>
</dbReference>
<evidence type="ECO:0000256" key="4">
    <source>
        <dbReference type="ARBA" id="ARBA00023235"/>
    </source>
</evidence>
<dbReference type="HAMAP" id="MF_01080">
    <property type="entry name" value="TruB_bact"/>
    <property type="match status" value="1"/>
</dbReference>
<evidence type="ECO:0000259" key="6">
    <source>
        <dbReference type="Pfam" id="PF01509"/>
    </source>
</evidence>
<dbReference type="Pfam" id="PF09142">
    <property type="entry name" value="TruB_C"/>
    <property type="match status" value="1"/>
</dbReference>
<evidence type="ECO:0000259" key="8">
    <source>
        <dbReference type="Pfam" id="PF16198"/>
    </source>
</evidence>
<dbReference type="Gene3D" id="3.30.2350.10">
    <property type="entry name" value="Pseudouridine synthase"/>
    <property type="match status" value="1"/>
</dbReference>
<keyword evidence="3 5" id="KW-0819">tRNA processing</keyword>
<evidence type="ECO:0000313" key="10">
    <source>
        <dbReference type="Proteomes" id="UP000632535"/>
    </source>
</evidence>
<evidence type="ECO:0000313" key="9">
    <source>
        <dbReference type="EMBL" id="GGI07779.1"/>
    </source>
</evidence>
<feature type="active site" description="Nucleophile" evidence="5">
    <location>
        <position position="53"/>
    </location>
</feature>
<dbReference type="CDD" id="cd02573">
    <property type="entry name" value="PseudoU_synth_EcTruB"/>
    <property type="match status" value="1"/>
</dbReference>
<keyword evidence="10" id="KW-1185">Reference proteome</keyword>
<feature type="domain" description="Pseudouridine synthase II N-terminal" evidence="6">
    <location>
        <begin position="38"/>
        <end position="196"/>
    </location>
</feature>
<proteinExistence type="inferred from homology"/>
<dbReference type="InterPro" id="IPR020103">
    <property type="entry name" value="PsdUridine_synth_cat_dom_sf"/>
</dbReference>
<dbReference type="Pfam" id="PF01509">
    <property type="entry name" value="TruB_N"/>
    <property type="match status" value="1"/>
</dbReference>
<dbReference type="Proteomes" id="UP000632535">
    <property type="component" value="Unassembled WGS sequence"/>
</dbReference>
<dbReference type="InterPro" id="IPR002501">
    <property type="entry name" value="PsdUridine_synth_N"/>
</dbReference>
<dbReference type="EMBL" id="BMDG01000005">
    <property type="protein sequence ID" value="GGI07779.1"/>
    <property type="molecule type" value="Genomic_DNA"/>
</dbReference>
<dbReference type="PANTHER" id="PTHR13767:SF2">
    <property type="entry name" value="PSEUDOURIDYLATE SYNTHASE TRUB1"/>
    <property type="match status" value="1"/>
</dbReference>
<comment type="caution">
    <text evidence="9">The sequence shown here is derived from an EMBL/GenBank/DDBJ whole genome shotgun (WGS) entry which is preliminary data.</text>
</comment>
<comment type="function">
    <text evidence="5">Responsible for synthesis of pseudouridine from uracil-55 in the psi GC loop of transfer RNAs.</text>
</comment>
<dbReference type="Pfam" id="PF16198">
    <property type="entry name" value="TruB_C_2"/>
    <property type="match status" value="1"/>
</dbReference>